<evidence type="ECO:0008006" key="3">
    <source>
        <dbReference type="Google" id="ProtNLM"/>
    </source>
</evidence>
<dbReference type="eggNOG" id="KOG1075">
    <property type="taxonomic scope" value="Eukaryota"/>
</dbReference>
<proteinExistence type="predicted"/>
<reference evidence="1 2" key="1">
    <citation type="journal article" date="2014" name="Genome Biol.">
        <title>Transcriptome and methylome profiling reveals relics of genome dominance in the mesopolyploid Brassica oleracea.</title>
        <authorList>
            <person name="Parkin I.A."/>
            <person name="Koh C."/>
            <person name="Tang H."/>
            <person name="Robinson S.J."/>
            <person name="Kagale S."/>
            <person name="Clarke W.E."/>
            <person name="Town C.D."/>
            <person name="Nixon J."/>
            <person name="Krishnakumar V."/>
            <person name="Bidwell S.L."/>
            <person name="Denoeud F."/>
            <person name="Belcram H."/>
            <person name="Links M.G."/>
            <person name="Just J."/>
            <person name="Clarke C."/>
            <person name="Bender T."/>
            <person name="Huebert T."/>
            <person name="Mason A.S."/>
            <person name="Pires J.C."/>
            <person name="Barker G."/>
            <person name="Moore J."/>
            <person name="Walley P.G."/>
            <person name="Manoli S."/>
            <person name="Batley J."/>
            <person name="Edwards D."/>
            <person name="Nelson M.N."/>
            <person name="Wang X."/>
            <person name="Paterson A.H."/>
            <person name="King G."/>
            <person name="Bancroft I."/>
            <person name="Chalhoub B."/>
            <person name="Sharpe A.G."/>
        </authorList>
    </citation>
    <scope>NUCLEOTIDE SEQUENCE</scope>
    <source>
        <strain evidence="1 2">cv. TO1000</strain>
    </source>
</reference>
<dbReference type="Gramene" id="Bo3g101130.1">
    <property type="protein sequence ID" value="Bo3g101130.1"/>
    <property type="gene ID" value="Bo3g101130"/>
</dbReference>
<keyword evidence="2" id="KW-1185">Reference proteome</keyword>
<evidence type="ECO:0000313" key="2">
    <source>
        <dbReference type="Proteomes" id="UP000032141"/>
    </source>
</evidence>
<protein>
    <recommendedName>
        <fullName evidence="3">Reverse transcriptase zinc-binding domain-containing protein</fullName>
    </recommendedName>
</protein>
<dbReference type="EnsemblPlants" id="Bo3g101130.1">
    <property type="protein sequence ID" value="Bo3g101130.1"/>
    <property type="gene ID" value="Bo3g101130"/>
</dbReference>
<dbReference type="HOGENOM" id="CLU_1588738_0_0_1"/>
<dbReference type="Proteomes" id="UP000032141">
    <property type="component" value="Chromosome C3"/>
</dbReference>
<organism evidence="1 2">
    <name type="scientific">Brassica oleracea var. oleracea</name>
    <dbReference type="NCBI Taxonomy" id="109376"/>
    <lineage>
        <taxon>Eukaryota</taxon>
        <taxon>Viridiplantae</taxon>
        <taxon>Streptophyta</taxon>
        <taxon>Embryophyta</taxon>
        <taxon>Tracheophyta</taxon>
        <taxon>Spermatophyta</taxon>
        <taxon>Magnoliopsida</taxon>
        <taxon>eudicotyledons</taxon>
        <taxon>Gunneridae</taxon>
        <taxon>Pentapetalae</taxon>
        <taxon>rosids</taxon>
        <taxon>malvids</taxon>
        <taxon>Brassicales</taxon>
        <taxon>Brassicaceae</taxon>
        <taxon>Brassiceae</taxon>
        <taxon>Brassica</taxon>
    </lineage>
</organism>
<sequence>MQVFLWSILSDALPTGDNRSKVQETALHLFFTCSFAIKVWKLIPLQSPVHTAGFQSFEQGVIAFKRTICLPPTGISVPWILWVIWTSRKESPPRKQRGKVFAVQATRKSTLIPTKRSTESIYCNTDASWDADLNTAGLARLPLHKIHRIPPYGRSLGSPVQSSHGSIA</sequence>
<name>A0A0D3BF23_BRAOL</name>
<evidence type="ECO:0000313" key="1">
    <source>
        <dbReference type="EnsemblPlants" id="Bo3g101130.1"/>
    </source>
</evidence>
<dbReference type="AlphaFoldDB" id="A0A0D3BF23"/>
<accession>A0A0D3BF23</accession>
<reference evidence="1" key="2">
    <citation type="submission" date="2015-03" db="UniProtKB">
        <authorList>
            <consortium name="EnsemblPlants"/>
        </authorList>
    </citation>
    <scope>IDENTIFICATION</scope>
</reference>